<evidence type="ECO:0000313" key="2">
    <source>
        <dbReference type="EMBL" id="VDP93814.1"/>
    </source>
</evidence>
<dbReference type="EMBL" id="UZAN01064777">
    <property type="protein sequence ID" value="VDP93814.1"/>
    <property type="molecule type" value="Genomic_DNA"/>
</dbReference>
<accession>A0A183BBF7</accession>
<organism evidence="4">
    <name type="scientific">Echinostoma caproni</name>
    <dbReference type="NCBI Taxonomy" id="27848"/>
    <lineage>
        <taxon>Eukaryota</taxon>
        <taxon>Metazoa</taxon>
        <taxon>Spiralia</taxon>
        <taxon>Lophotrochozoa</taxon>
        <taxon>Platyhelminthes</taxon>
        <taxon>Trematoda</taxon>
        <taxon>Digenea</taxon>
        <taxon>Plagiorchiida</taxon>
        <taxon>Echinostomata</taxon>
        <taxon>Echinostomatoidea</taxon>
        <taxon>Echinostomatidae</taxon>
        <taxon>Echinostoma</taxon>
    </lineage>
</organism>
<evidence type="ECO:0000313" key="3">
    <source>
        <dbReference type="Proteomes" id="UP000272942"/>
    </source>
</evidence>
<dbReference type="AlphaFoldDB" id="A0A183BBF7"/>
<gene>
    <name evidence="2" type="ORF">ECPE_LOCUS16542</name>
</gene>
<dbReference type="WBParaSite" id="ECPE_0001658501-mRNA-1">
    <property type="protein sequence ID" value="ECPE_0001658501-mRNA-1"/>
    <property type="gene ID" value="ECPE_0001658501"/>
</dbReference>
<feature type="compositionally biased region" description="Gly residues" evidence="1">
    <location>
        <begin position="39"/>
        <end position="61"/>
    </location>
</feature>
<feature type="region of interest" description="Disordered" evidence="1">
    <location>
        <begin position="1"/>
        <end position="159"/>
    </location>
</feature>
<reference evidence="4" key="1">
    <citation type="submission" date="2016-06" db="UniProtKB">
        <authorList>
            <consortium name="WormBaseParasite"/>
        </authorList>
    </citation>
    <scope>IDENTIFICATION</scope>
</reference>
<protein>
    <submittedName>
        <fullName evidence="4">Transcriptional regulator ICP22 homolog</fullName>
    </submittedName>
</protein>
<reference evidence="2 3" key="2">
    <citation type="submission" date="2018-11" db="EMBL/GenBank/DDBJ databases">
        <authorList>
            <consortium name="Pathogen Informatics"/>
        </authorList>
    </citation>
    <scope>NUCLEOTIDE SEQUENCE [LARGE SCALE GENOMIC DNA]</scope>
    <source>
        <strain evidence="2 3">Egypt</strain>
    </source>
</reference>
<sequence>MTERRRLQLERIRAMAAELRPTRPRGSKSGPTRSASGRGSRGGQSSGVARGQGRGGRGSRGSGRLSNAGKSANRTPRRHLSDTEDMDTCGLDEASTALPVADDWDDVDIARTPSPTWDIDTEENSNMAIDPDASNVSKIGAVRPDTELYMDPGDESEGERDQLAVLDTLLTLYDPEASRDIGCAGLSTPLEQFYQIHVNTELPR</sequence>
<dbReference type="Proteomes" id="UP000272942">
    <property type="component" value="Unassembled WGS sequence"/>
</dbReference>
<evidence type="ECO:0000313" key="4">
    <source>
        <dbReference type="WBParaSite" id="ECPE_0001658501-mRNA-1"/>
    </source>
</evidence>
<feature type="compositionally biased region" description="Basic and acidic residues" evidence="1">
    <location>
        <begin position="1"/>
        <end position="13"/>
    </location>
</feature>
<dbReference type="OrthoDB" id="7340501at2759"/>
<name>A0A183BBF7_9TREM</name>
<evidence type="ECO:0000256" key="1">
    <source>
        <dbReference type="SAM" id="MobiDB-lite"/>
    </source>
</evidence>
<keyword evidence="3" id="KW-1185">Reference proteome</keyword>
<proteinExistence type="predicted"/>